<reference evidence="4 5" key="1">
    <citation type="submission" date="2019-07" db="EMBL/GenBank/DDBJ databases">
        <title>Whole genome shotgun sequence of Aeromicrobium flavum NBRC 107625.</title>
        <authorList>
            <person name="Hosoyama A."/>
            <person name="Uohara A."/>
            <person name="Ohji S."/>
            <person name="Ichikawa N."/>
        </authorList>
    </citation>
    <scope>NUCLEOTIDE SEQUENCE [LARGE SCALE GENOMIC DNA]</scope>
    <source>
        <strain evidence="4 5">NBRC 107625</strain>
    </source>
</reference>
<feature type="region of interest" description="Disordered" evidence="2">
    <location>
        <begin position="51"/>
        <end position="73"/>
    </location>
</feature>
<feature type="region of interest" description="Disordered" evidence="2">
    <location>
        <begin position="310"/>
        <end position="329"/>
    </location>
</feature>
<dbReference type="AlphaFoldDB" id="A0A512HRK3"/>
<sequence>MFAVALSGALVVPTASASTVSGPPGHRQAEGLITFMRQDASGFWQTWVARPDRSRQRQLTSGDAGSGWPVLSPRRAEVAFDSDRTDPDPSDDTGVNDVFVIRSDGTGLRQVTDSVGFSSDPGWSPDGRSLAVSADRGDYPASQGIYVLRANGTGLRRITTLPDGASLDSAPRFSPSGRHLVFTRYAYEGDQELGALFVVRTDGTRERQVTPYSLNANDATWSPDGRTLALEAYPSPSSRGDVYTVRSDGTKLRNLTRNDARLAGSGDPVWSPDGRRIMFLDSMRANEETEFALGLAVMTPQGRRRHFVADPGTEAQSEHQPDWQDYSRR</sequence>
<dbReference type="Gene3D" id="2.120.10.30">
    <property type="entry name" value="TolB, C-terminal domain"/>
    <property type="match status" value="2"/>
</dbReference>
<evidence type="ECO:0008006" key="6">
    <source>
        <dbReference type="Google" id="ProtNLM"/>
    </source>
</evidence>
<gene>
    <name evidence="4" type="ORF">AFL01nite_04080</name>
</gene>
<evidence type="ECO:0000256" key="2">
    <source>
        <dbReference type="SAM" id="MobiDB-lite"/>
    </source>
</evidence>
<dbReference type="SUPFAM" id="SSF69304">
    <property type="entry name" value="Tricorn protease N-terminal domain"/>
    <property type="match status" value="1"/>
</dbReference>
<feature type="compositionally biased region" description="Basic and acidic residues" evidence="2">
    <location>
        <begin position="316"/>
        <end position="329"/>
    </location>
</feature>
<dbReference type="InterPro" id="IPR011659">
    <property type="entry name" value="WD40"/>
</dbReference>
<dbReference type="Proteomes" id="UP000321769">
    <property type="component" value="Unassembled WGS sequence"/>
</dbReference>
<dbReference type="EMBL" id="BJZQ01000001">
    <property type="protein sequence ID" value="GEO88081.1"/>
    <property type="molecule type" value="Genomic_DNA"/>
</dbReference>
<dbReference type="RefSeq" id="WP_186813773.1">
    <property type="nucleotide sequence ID" value="NZ_BAAAYQ010000001.1"/>
</dbReference>
<evidence type="ECO:0000256" key="3">
    <source>
        <dbReference type="SAM" id="SignalP"/>
    </source>
</evidence>
<keyword evidence="5" id="KW-1185">Reference proteome</keyword>
<protein>
    <recommendedName>
        <fullName evidence="6">TolB protein</fullName>
    </recommendedName>
</protein>
<proteinExistence type="inferred from homology"/>
<dbReference type="PANTHER" id="PTHR36842">
    <property type="entry name" value="PROTEIN TOLB HOMOLOG"/>
    <property type="match status" value="1"/>
</dbReference>
<organism evidence="4 5">
    <name type="scientific">Aeromicrobium flavum</name>
    <dbReference type="NCBI Taxonomy" id="416568"/>
    <lineage>
        <taxon>Bacteria</taxon>
        <taxon>Bacillati</taxon>
        <taxon>Actinomycetota</taxon>
        <taxon>Actinomycetes</taxon>
        <taxon>Propionibacteriales</taxon>
        <taxon>Nocardioidaceae</taxon>
        <taxon>Aeromicrobium</taxon>
    </lineage>
</organism>
<evidence type="ECO:0000313" key="5">
    <source>
        <dbReference type="Proteomes" id="UP000321769"/>
    </source>
</evidence>
<feature type="chain" id="PRO_5022223493" description="TolB protein" evidence="3">
    <location>
        <begin position="18"/>
        <end position="329"/>
    </location>
</feature>
<evidence type="ECO:0000256" key="1">
    <source>
        <dbReference type="ARBA" id="ARBA00009820"/>
    </source>
</evidence>
<name>A0A512HRK3_9ACTN</name>
<dbReference type="PANTHER" id="PTHR36842:SF1">
    <property type="entry name" value="PROTEIN TOLB"/>
    <property type="match status" value="1"/>
</dbReference>
<feature type="signal peptide" evidence="3">
    <location>
        <begin position="1"/>
        <end position="17"/>
    </location>
</feature>
<dbReference type="InterPro" id="IPR011042">
    <property type="entry name" value="6-blade_b-propeller_TolB-like"/>
</dbReference>
<accession>A0A512HRK3</accession>
<keyword evidence="3" id="KW-0732">Signal</keyword>
<comment type="similarity">
    <text evidence="1">Belongs to the TolB family.</text>
</comment>
<evidence type="ECO:0000313" key="4">
    <source>
        <dbReference type="EMBL" id="GEO88081.1"/>
    </source>
</evidence>
<dbReference type="Pfam" id="PF07676">
    <property type="entry name" value="PD40"/>
    <property type="match status" value="4"/>
</dbReference>
<comment type="caution">
    <text evidence="4">The sequence shown here is derived from an EMBL/GenBank/DDBJ whole genome shotgun (WGS) entry which is preliminary data.</text>
</comment>